<name>A0ABQ9I780_9NEOP</name>
<evidence type="ECO:0000313" key="3">
    <source>
        <dbReference type="Proteomes" id="UP001159363"/>
    </source>
</evidence>
<dbReference type="Proteomes" id="UP001159363">
    <property type="component" value="Chromosome 2"/>
</dbReference>
<protein>
    <submittedName>
        <fullName evidence="1">Uncharacterized protein</fullName>
    </submittedName>
</protein>
<dbReference type="EMBL" id="JARBHB010000002">
    <property type="protein sequence ID" value="KAJ8892505.1"/>
    <property type="molecule type" value="Genomic_DNA"/>
</dbReference>
<dbReference type="EMBL" id="JARBHB010000002">
    <property type="protein sequence ID" value="KAJ8892504.1"/>
    <property type="molecule type" value="Genomic_DNA"/>
</dbReference>
<proteinExistence type="predicted"/>
<comment type="caution">
    <text evidence="1">The sequence shown here is derived from an EMBL/GenBank/DDBJ whole genome shotgun (WGS) entry which is preliminary data.</text>
</comment>
<gene>
    <name evidence="1" type="ORF">PR048_005085</name>
    <name evidence="2" type="ORF">PR048_005086</name>
</gene>
<organism evidence="1 3">
    <name type="scientific">Dryococelus australis</name>
    <dbReference type="NCBI Taxonomy" id="614101"/>
    <lineage>
        <taxon>Eukaryota</taxon>
        <taxon>Metazoa</taxon>
        <taxon>Ecdysozoa</taxon>
        <taxon>Arthropoda</taxon>
        <taxon>Hexapoda</taxon>
        <taxon>Insecta</taxon>
        <taxon>Pterygota</taxon>
        <taxon>Neoptera</taxon>
        <taxon>Polyneoptera</taxon>
        <taxon>Phasmatodea</taxon>
        <taxon>Verophasmatodea</taxon>
        <taxon>Anareolatae</taxon>
        <taxon>Phasmatidae</taxon>
        <taxon>Eurycanthinae</taxon>
        <taxon>Dryococelus</taxon>
    </lineage>
</organism>
<reference evidence="1 3" key="1">
    <citation type="submission" date="2023-02" db="EMBL/GenBank/DDBJ databases">
        <title>LHISI_Scaffold_Assembly.</title>
        <authorList>
            <person name="Stuart O.P."/>
            <person name="Cleave R."/>
            <person name="Magrath M.J.L."/>
            <person name="Mikheyev A.S."/>
        </authorList>
    </citation>
    <scope>NUCLEOTIDE SEQUENCE [LARGE SCALE GENOMIC DNA]</scope>
    <source>
        <strain evidence="1">Daus_M_001</strain>
        <tissue evidence="1">Leg muscle</tissue>
    </source>
</reference>
<keyword evidence="3" id="KW-1185">Reference proteome</keyword>
<sequence length="73" mass="8514">MKKLSLLSVAMTMKLKIKIKHQLLSLSQFHIMTELRLYKLQLNIRNYGNGYNDAAKMVRLGSEETELVREADF</sequence>
<accession>A0ABQ9I780</accession>
<evidence type="ECO:0000313" key="2">
    <source>
        <dbReference type="EMBL" id="KAJ8892505.1"/>
    </source>
</evidence>
<evidence type="ECO:0000313" key="1">
    <source>
        <dbReference type="EMBL" id="KAJ8892504.1"/>
    </source>
</evidence>